<comment type="caution">
    <text evidence="4">The sequence shown here is derived from an EMBL/GenBank/DDBJ whole genome shotgun (WGS) entry which is preliminary data.</text>
</comment>
<dbReference type="InterPro" id="IPR020904">
    <property type="entry name" value="Sc_DH/Rdtase_CS"/>
</dbReference>
<protein>
    <submittedName>
        <fullName evidence="4">Short-subunit dehydrogenase</fullName>
    </submittedName>
</protein>
<accession>A0A4R7TBF7</accession>
<dbReference type="PANTHER" id="PTHR43157">
    <property type="entry name" value="PHOSPHATIDYLINOSITOL-GLYCAN BIOSYNTHESIS CLASS F PROTEIN-RELATED"/>
    <property type="match status" value="1"/>
</dbReference>
<dbReference type="AlphaFoldDB" id="A0A4R7TBF7"/>
<dbReference type="SUPFAM" id="SSF51735">
    <property type="entry name" value="NAD(P)-binding Rossmann-fold domains"/>
    <property type="match status" value="1"/>
</dbReference>
<dbReference type="PANTHER" id="PTHR43157:SF31">
    <property type="entry name" value="PHOSPHATIDYLINOSITOL-GLYCAN BIOSYNTHESIS CLASS F PROTEIN"/>
    <property type="match status" value="1"/>
</dbReference>
<reference evidence="4 5" key="1">
    <citation type="submission" date="2019-03" db="EMBL/GenBank/DDBJ databases">
        <title>Genomic Encyclopedia of Type Strains, Phase III (KMG-III): the genomes of soil and plant-associated and newly described type strains.</title>
        <authorList>
            <person name="Whitman W."/>
        </authorList>
    </citation>
    <scope>NUCLEOTIDE SEQUENCE [LARGE SCALE GENOMIC DNA]</scope>
    <source>
        <strain evidence="4 5">VKM Ac-2575</strain>
    </source>
</reference>
<dbReference type="Gene3D" id="3.40.50.720">
    <property type="entry name" value="NAD(P)-binding Rossmann-like Domain"/>
    <property type="match status" value="1"/>
</dbReference>
<dbReference type="InterPro" id="IPR002347">
    <property type="entry name" value="SDR_fam"/>
</dbReference>
<dbReference type="Proteomes" id="UP000295151">
    <property type="component" value="Unassembled WGS sequence"/>
</dbReference>
<evidence type="ECO:0000256" key="3">
    <source>
        <dbReference type="RuleBase" id="RU000363"/>
    </source>
</evidence>
<dbReference type="RefSeq" id="WP_133978288.1">
    <property type="nucleotide sequence ID" value="NZ_SOCE01000001.1"/>
</dbReference>
<organism evidence="4 5">
    <name type="scientific">Kribbella voronezhensis</name>
    <dbReference type="NCBI Taxonomy" id="2512212"/>
    <lineage>
        <taxon>Bacteria</taxon>
        <taxon>Bacillati</taxon>
        <taxon>Actinomycetota</taxon>
        <taxon>Actinomycetes</taxon>
        <taxon>Propionibacteriales</taxon>
        <taxon>Kribbellaceae</taxon>
        <taxon>Kribbella</taxon>
    </lineage>
</organism>
<dbReference type="OrthoDB" id="3237043at2"/>
<dbReference type="PRINTS" id="PR00080">
    <property type="entry name" value="SDRFAMILY"/>
</dbReference>
<sequence>MTKPLVDRTILITGATDGLGRGLAHDLARRGAQLILHGRRPDALAQLADELRSSGATVHPVLADFAELDDVRAAADDLIGRQLGIEVLINNAGIGAGAPAPVTRATTTAGHELRFAVNYLAPALLTARLLPVLRTRPGARIINVASAGQQALDFTDLMLTRQYSGMRAYCQSKLALIMFGFDLADRFPADQLTVNSLHPGSYMPTKMVLNFVGHSIDTLETGINATSRLAHDPALATVTGAYFDIKRLAKADPQAYDPTARTHLRHLTEQLLGEPICA</sequence>
<dbReference type="InterPro" id="IPR036291">
    <property type="entry name" value="NAD(P)-bd_dom_sf"/>
</dbReference>
<evidence type="ECO:0000313" key="5">
    <source>
        <dbReference type="Proteomes" id="UP000295151"/>
    </source>
</evidence>
<keyword evidence="2" id="KW-0560">Oxidoreductase</keyword>
<dbReference type="Pfam" id="PF00106">
    <property type="entry name" value="adh_short"/>
    <property type="match status" value="1"/>
</dbReference>
<gene>
    <name evidence="4" type="ORF">EV138_2204</name>
</gene>
<dbReference type="PROSITE" id="PS00061">
    <property type="entry name" value="ADH_SHORT"/>
    <property type="match status" value="1"/>
</dbReference>
<comment type="similarity">
    <text evidence="1 3">Belongs to the short-chain dehydrogenases/reductases (SDR) family.</text>
</comment>
<dbReference type="PRINTS" id="PR00081">
    <property type="entry name" value="GDHRDH"/>
</dbReference>
<dbReference type="EMBL" id="SOCE01000001">
    <property type="protein sequence ID" value="TDU88658.1"/>
    <property type="molecule type" value="Genomic_DNA"/>
</dbReference>
<evidence type="ECO:0000256" key="2">
    <source>
        <dbReference type="ARBA" id="ARBA00023002"/>
    </source>
</evidence>
<evidence type="ECO:0000313" key="4">
    <source>
        <dbReference type="EMBL" id="TDU88658.1"/>
    </source>
</evidence>
<keyword evidence="5" id="KW-1185">Reference proteome</keyword>
<name>A0A4R7TBF7_9ACTN</name>
<evidence type="ECO:0000256" key="1">
    <source>
        <dbReference type="ARBA" id="ARBA00006484"/>
    </source>
</evidence>
<proteinExistence type="inferred from homology"/>
<dbReference type="GO" id="GO:0016491">
    <property type="term" value="F:oxidoreductase activity"/>
    <property type="evidence" value="ECO:0007669"/>
    <property type="project" value="UniProtKB-KW"/>
</dbReference>